<dbReference type="InterPro" id="IPR012827">
    <property type="entry name" value="Hemerythrin_metal-bd"/>
</dbReference>
<dbReference type="OrthoDB" id="9797092at2"/>
<dbReference type="CDD" id="cd12107">
    <property type="entry name" value="Hemerythrin"/>
    <property type="match status" value="1"/>
</dbReference>
<evidence type="ECO:0000313" key="6">
    <source>
        <dbReference type="Proteomes" id="UP000463470"/>
    </source>
</evidence>
<keyword evidence="3" id="KW-0408">Iron</keyword>
<dbReference type="InterPro" id="IPR016131">
    <property type="entry name" value="Haemerythrin_Fe_BS"/>
</dbReference>
<dbReference type="PROSITE" id="PS00550">
    <property type="entry name" value="HEMERYTHRINS"/>
    <property type="match status" value="1"/>
</dbReference>
<reference evidence="5 6" key="1">
    <citation type="submission" date="2020-01" db="EMBL/GenBank/DDBJ databases">
        <title>Whole-genome sequence of Heliobacterium undosum DSM 13378.</title>
        <authorList>
            <person name="Kyndt J.A."/>
            <person name="Meyer T.E."/>
        </authorList>
    </citation>
    <scope>NUCLEOTIDE SEQUENCE [LARGE SCALE GENOMIC DNA]</scope>
    <source>
        <strain evidence="5 6">DSM 13378</strain>
    </source>
</reference>
<protein>
    <submittedName>
        <fullName evidence="5">Bacteriohemerythrin</fullName>
    </submittedName>
</protein>
<organism evidence="5 6">
    <name type="scientific">Heliomicrobium undosum</name>
    <dbReference type="NCBI Taxonomy" id="121734"/>
    <lineage>
        <taxon>Bacteria</taxon>
        <taxon>Bacillati</taxon>
        <taxon>Bacillota</taxon>
        <taxon>Clostridia</taxon>
        <taxon>Eubacteriales</taxon>
        <taxon>Heliobacteriaceae</taxon>
        <taxon>Heliomicrobium</taxon>
    </lineage>
</organism>
<dbReference type="SUPFAM" id="SSF47188">
    <property type="entry name" value="Hemerythrin-like"/>
    <property type="match status" value="1"/>
</dbReference>
<dbReference type="RefSeq" id="WP_161252987.1">
    <property type="nucleotide sequence ID" value="NZ_WXEY01000001.1"/>
</dbReference>
<evidence type="ECO:0000259" key="4">
    <source>
        <dbReference type="Pfam" id="PF01814"/>
    </source>
</evidence>
<dbReference type="NCBIfam" id="TIGR02481">
    <property type="entry name" value="hemeryth_dom"/>
    <property type="match status" value="1"/>
</dbReference>
<dbReference type="Proteomes" id="UP000463470">
    <property type="component" value="Unassembled WGS sequence"/>
</dbReference>
<evidence type="ECO:0000256" key="3">
    <source>
        <dbReference type="ARBA" id="ARBA00023004"/>
    </source>
</evidence>
<dbReference type="PANTHER" id="PTHR37164:SF1">
    <property type="entry name" value="BACTERIOHEMERYTHRIN"/>
    <property type="match status" value="1"/>
</dbReference>
<sequence>MRVEWTDELSIGIGIIDDQHKKLVERVNAFVDAVECRDARKIEETVNYLIGYTIQHFGAEELIMLRNGYDDFKKHREEHNWFINMVYDVNKELLDKGLSQERLGQVRDLLVSWIVNHIKVSDKRIGEVIR</sequence>
<dbReference type="Pfam" id="PF01814">
    <property type="entry name" value="Hemerythrin"/>
    <property type="match status" value="1"/>
</dbReference>
<proteinExistence type="inferred from homology"/>
<dbReference type="EMBL" id="WXEY01000001">
    <property type="protein sequence ID" value="MZP28114.1"/>
    <property type="molecule type" value="Genomic_DNA"/>
</dbReference>
<evidence type="ECO:0000256" key="2">
    <source>
        <dbReference type="ARBA" id="ARBA00022723"/>
    </source>
</evidence>
<dbReference type="Gene3D" id="1.20.120.50">
    <property type="entry name" value="Hemerythrin-like"/>
    <property type="match status" value="1"/>
</dbReference>
<dbReference type="InterPro" id="IPR012312">
    <property type="entry name" value="Hemerythrin-like"/>
</dbReference>
<comment type="caution">
    <text evidence="5">The sequence shown here is derived from an EMBL/GenBank/DDBJ whole genome shotgun (WGS) entry which is preliminary data.</text>
</comment>
<gene>
    <name evidence="5" type="ORF">GTO91_00045</name>
</gene>
<comment type="similarity">
    <text evidence="1">Belongs to the hemerythrin family.</text>
</comment>
<name>A0A845L077_9FIRM</name>
<evidence type="ECO:0000256" key="1">
    <source>
        <dbReference type="ARBA" id="ARBA00010587"/>
    </source>
</evidence>
<dbReference type="InterPro" id="IPR050669">
    <property type="entry name" value="Hemerythrin"/>
</dbReference>
<dbReference type="PANTHER" id="PTHR37164">
    <property type="entry name" value="BACTERIOHEMERYTHRIN"/>
    <property type="match status" value="1"/>
</dbReference>
<accession>A0A845L077</accession>
<keyword evidence="6" id="KW-1185">Reference proteome</keyword>
<keyword evidence="2" id="KW-0479">Metal-binding</keyword>
<dbReference type="GO" id="GO:0046872">
    <property type="term" value="F:metal ion binding"/>
    <property type="evidence" value="ECO:0007669"/>
    <property type="project" value="UniProtKB-KW"/>
</dbReference>
<dbReference type="InterPro" id="IPR035938">
    <property type="entry name" value="Hemerythrin-like_sf"/>
</dbReference>
<evidence type="ECO:0000313" key="5">
    <source>
        <dbReference type="EMBL" id="MZP28114.1"/>
    </source>
</evidence>
<dbReference type="AlphaFoldDB" id="A0A845L077"/>
<dbReference type="NCBIfam" id="NF033749">
    <property type="entry name" value="bact_hemeryth"/>
    <property type="match status" value="1"/>
</dbReference>
<feature type="domain" description="Hemerythrin-like" evidence="4">
    <location>
        <begin position="13"/>
        <end position="125"/>
    </location>
</feature>